<gene>
    <name evidence="3" type="ORF">M0K77_003055</name>
    <name evidence="2" type="ORF">M0K77_RS15275</name>
</gene>
<dbReference type="EMBL" id="ABEXCJ040000006">
    <property type="protein sequence ID" value="ELR5218525.1"/>
    <property type="molecule type" value="Genomic_DNA"/>
</dbReference>
<evidence type="ECO:0000313" key="3">
    <source>
        <dbReference type="EMBL" id="EMR4590712.1"/>
    </source>
</evidence>
<organism evidence="2">
    <name type="scientific">Providencia rettgeri</name>
    <dbReference type="NCBI Taxonomy" id="587"/>
    <lineage>
        <taxon>Bacteria</taxon>
        <taxon>Pseudomonadati</taxon>
        <taxon>Pseudomonadota</taxon>
        <taxon>Gammaproteobacteria</taxon>
        <taxon>Enterobacterales</taxon>
        <taxon>Morganellaceae</taxon>
        <taxon>Providencia</taxon>
    </lineage>
</organism>
<dbReference type="EMBL" id="ABEXCJ050000006">
    <property type="protein sequence ID" value="EMR4590712.1"/>
    <property type="molecule type" value="Genomic_DNA"/>
</dbReference>
<accession>A0AAD2ZNV2</accession>
<protein>
    <submittedName>
        <fullName evidence="2">Uncharacterized protein</fullName>
    </submittedName>
</protein>
<feature type="compositionally biased region" description="Low complexity" evidence="1">
    <location>
        <begin position="1"/>
        <end position="11"/>
    </location>
</feature>
<proteinExistence type="predicted"/>
<evidence type="ECO:0000256" key="1">
    <source>
        <dbReference type="SAM" id="MobiDB-lite"/>
    </source>
</evidence>
<feature type="region of interest" description="Disordered" evidence="1">
    <location>
        <begin position="1"/>
        <end position="25"/>
    </location>
</feature>
<evidence type="ECO:0000313" key="2">
    <source>
        <dbReference type="EMBL" id="ELR5218525.1"/>
    </source>
</evidence>
<sequence length="127" mass="14783">MTNLKAPSQAAARKRRQRANQRKDGLHRMEFTFTDLEKEALDYLCVNRNPDREPYDRNELVSLLLLCNLEHLKRQQAKLGRCPHCKEQIPNHCKGLFIGQSNCWLTRDARQLNLTNVTGHANLEETD</sequence>
<comment type="caution">
    <text evidence="2">The sequence shown here is derived from an EMBL/GenBank/DDBJ whole genome shotgun (WGS) entry which is preliminary data.</text>
</comment>
<reference evidence="2" key="1">
    <citation type="submission" date="2023-10" db="EMBL/GenBank/DDBJ databases">
        <authorList>
            <consortium name="Clinical and Environmental Microbiology Branch: Whole genome sequencing antimicrobial resistance pathogens in the healthcare setting"/>
        </authorList>
    </citation>
    <scope>NUCLEOTIDE SEQUENCE</scope>
    <source>
        <strain evidence="2">2020QW-00022</strain>
    </source>
</reference>
<dbReference type="AlphaFoldDB" id="A0AAD2ZNV2"/>
<name>A0AAD2ZNV2_PRORE</name>